<reference evidence="1" key="1">
    <citation type="journal article" date="2022" name="bioRxiv">
        <title>Sequencing and chromosome-scale assembly of the giantPleurodeles waltlgenome.</title>
        <authorList>
            <person name="Brown T."/>
            <person name="Elewa A."/>
            <person name="Iarovenko S."/>
            <person name="Subramanian E."/>
            <person name="Araus A.J."/>
            <person name="Petzold A."/>
            <person name="Susuki M."/>
            <person name="Suzuki K.-i.T."/>
            <person name="Hayashi T."/>
            <person name="Toyoda A."/>
            <person name="Oliveira C."/>
            <person name="Osipova E."/>
            <person name="Leigh N.D."/>
            <person name="Simon A."/>
            <person name="Yun M.H."/>
        </authorList>
    </citation>
    <scope>NUCLEOTIDE SEQUENCE</scope>
    <source>
        <strain evidence="1">20211129_DDA</strain>
        <tissue evidence="1">Liver</tissue>
    </source>
</reference>
<comment type="caution">
    <text evidence="1">The sequence shown here is derived from an EMBL/GenBank/DDBJ whole genome shotgun (WGS) entry which is preliminary data.</text>
</comment>
<name>A0AAV7MED3_PLEWA</name>
<protein>
    <submittedName>
        <fullName evidence="1">Uncharacterized protein</fullName>
    </submittedName>
</protein>
<keyword evidence="2" id="KW-1185">Reference proteome</keyword>
<dbReference type="Proteomes" id="UP001066276">
    <property type="component" value="Chromosome 10"/>
</dbReference>
<gene>
    <name evidence="1" type="ORF">NDU88_006832</name>
</gene>
<accession>A0AAV7MED3</accession>
<proteinExistence type="predicted"/>
<evidence type="ECO:0000313" key="1">
    <source>
        <dbReference type="EMBL" id="KAJ1101768.1"/>
    </source>
</evidence>
<sequence>MPPDPLTEPGRQDIAVLDPAAAHQALAVPEKTESHEEPPHILTASDTSGLWGCGVTVGLTSQLLRRQVDGDLDRIGAVNHDDAESCRSHLLCLLEEVREEALLWSFFLAFAKKSLASFLKYPKIHTLARPTPTRHRAQS</sequence>
<dbReference type="EMBL" id="JANPWB010000014">
    <property type="protein sequence ID" value="KAJ1101768.1"/>
    <property type="molecule type" value="Genomic_DNA"/>
</dbReference>
<organism evidence="1 2">
    <name type="scientific">Pleurodeles waltl</name>
    <name type="common">Iberian ribbed newt</name>
    <dbReference type="NCBI Taxonomy" id="8319"/>
    <lineage>
        <taxon>Eukaryota</taxon>
        <taxon>Metazoa</taxon>
        <taxon>Chordata</taxon>
        <taxon>Craniata</taxon>
        <taxon>Vertebrata</taxon>
        <taxon>Euteleostomi</taxon>
        <taxon>Amphibia</taxon>
        <taxon>Batrachia</taxon>
        <taxon>Caudata</taxon>
        <taxon>Salamandroidea</taxon>
        <taxon>Salamandridae</taxon>
        <taxon>Pleurodelinae</taxon>
        <taxon>Pleurodeles</taxon>
    </lineage>
</organism>
<dbReference type="AlphaFoldDB" id="A0AAV7MED3"/>
<evidence type="ECO:0000313" key="2">
    <source>
        <dbReference type="Proteomes" id="UP001066276"/>
    </source>
</evidence>